<protein>
    <recommendedName>
        <fullName evidence="6">TF-B3 domain-containing protein</fullName>
    </recommendedName>
</protein>
<dbReference type="InterPro" id="IPR003340">
    <property type="entry name" value="B3_DNA-bd"/>
</dbReference>
<keyword evidence="8" id="KW-1185">Reference proteome</keyword>
<evidence type="ECO:0000256" key="1">
    <source>
        <dbReference type="ARBA" id="ARBA00004123"/>
    </source>
</evidence>
<dbReference type="PROSITE" id="PS50863">
    <property type="entry name" value="B3"/>
    <property type="match status" value="1"/>
</dbReference>
<evidence type="ECO:0000256" key="2">
    <source>
        <dbReference type="ARBA" id="ARBA00023015"/>
    </source>
</evidence>
<keyword evidence="2" id="KW-0805">Transcription regulation</keyword>
<feature type="domain" description="TF-B3" evidence="6">
    <location>
        <begin position="1"/>
        <end position="49"/>
    </location>
</feature>
<evidence type="ECO:0000256" key="3">
    <source>
        <dbReference type="ARBA" id="ARBA00023125"/>
    </source>
</evidence>
<keyword evidence="5" id="KW-0539">Nucleus</keyword>
<evidence type="ECO:0000313" key="7">
    <source>
        <dbReference type="EMBL" id="KAK1614499.1"/>
    </source>
</evidence>
<dbReference type="AlphaFoldDB" id="A0AAD8R6V1"/>
<dbReference type="EMBL" id="JAUUTY010000006">
    <property type="protein sequence ID" value="KAK1614499.1"/>
    <property type="molecule type" value="Genomic_DNA"/>
</dbReference>
<proteinExistence type="predicted"/>
<evidence type="ECO:0000259" key="6">
    <source>
        <dbReference type="PROSITE" id="PS50863"/>
    </source>
</evidence>
<accession>A0AAD8R6V1</accession>
<comment type="caution">
    <text evidence="7">The sequence shown here is derived from an EMBL/GenBank/DDBJ whole genome shotgun (WGS) entry which is preliminary data.</text>
</comment>
<gene>
    <name evidence="7" type="ORF">QYE76_020016</name>
</gene>
<sequence length="80" mass="9305">MTARREGNDTFIDQGWTAFAVTHQLKVGQFLTFRKVSSLEYIVVIFDHTCTEVFLFVSSVLNYDPVCRVQNYDRVCKMMS</sequence>
<evidence type="ECO:0000256" key="4">
    <source>
        <dbReference type="ARBA" id="ARBA00023163"/>
    </source>
</evidence>
<dbReference type="InterPro" id="IPR015300">
    <property type="entry name" value="DNA-bd_pseudobarrel_sf"/>
</dbReference>
<organism evidence="7 8">
    <name type="scientific">Lolium multiflorum</name>
    <name type="common">Italian ryegrass</name>
    <name type="synonym">Lolium perenne subsp. multiflorum</name>
    <dbReference type="NCBI Taxonomy" id="4521"/>
    <lineage>
        <taxon>Eukaryota</taxon>
        <taxon>Viridiplantae</taxon>
        <taxon>Streptophyta</taxon>
        <taxon>Embryophyta</taxon>
        <taxon>Tracheophyta</taxon>
        <taxon>Spermatophyta</taxon>
        <taxon>Magnoliopsida</taxon>
        <taxon>Liliopsida</taxon>
        <taxon>Poales</taxon>
        <taxon>Poaceae</taxon>
        <taxon>BOP clade</taxon>
        <taxon>Pooideae</taxon>
        <taxon>Poodae</taxon>
        <taxon>Poeae</taxon>
        <taxon>Poeae Chloroplast Group 2 (Poeae type)</taxon>
        <taxon>Loliodinae</taxon>
        <taxon>Loliinae</taxon>
        <taxon>Lolium</taxon>
    </lineage>
</organism>
<evidence type="ECO:0000256" key="5">
    <source>
        <dbReference type="ARBA" id="ARBA00023242"/>
    </source>
</evidence>
<keyword evidence="3" id="KW-0238">DNA-binding</keyword>
<keyword evidence="4" id="KW-0804">Transcription</keyword>
<dbReference type="GO" id="GO:0005634">
    <property type="term" value="C:nucleus"/>
    <property type="evidence" value="ECO:0007669"/>
    <property type="project" value="UniProtKB-SubCell"/>
</dbReference>
<dbReference type="Proteomes" id="UP001231189">
    <property type="component" value="Unassembled WGS sequence"/>
</dbReference>
<dbReference type="Gene3D" id="2.40.330.10">
    <property type="entry name" value="DNA-binding pseudobarrel domain"/>
    <property type="match status" value="1"/>
</dbReference>
<name>A0AAD8R6V1_LOLMU</name>
<evidence type="ECO:0000313" key="8">
    <source>
        <dbReference type="Proteomes" id="UP001231189"/>
    </source>
</evidence>
<dbReference type="GO" id="GO:0003677">
    <property type="term" value="F:DNA binding"/>
    <property type="evidence" value="ECO:0007669"/>
    <property type="project" value="UniProtKB-KW"/>
</dbReference>
<reference evidence="7" key="1">
    <citation type="submission" date="2023-07" db="EMBL/GenBank/DDBJ databases">
        <title>A chromosome-level genome assembly of Lolium multiflorum.</title>
        <authorList>
            <person name="Chen Y."/>
            <person name="Copetti D."/>
            <person name="Kolliker R."/>
            <person name="Studer B."/>
        </authorList>
    </citation>
    <scope>NUCLEOTIDE SEQUENCE</scope>
    <source>
        <strain evidence="7">02402/16</strain>
        <tissue evidence="7">Leaf</tissue>
    </source>
</reference>
<dbReference type="SUPFAM" id="SSF101936">
    <property type="entry name" value="DNA-binding pseudobarrel domain"/>
    <property type="match status" value="1"/>
</dbReference>
<comment type="subcellular location">
    <subcellularLocation>
        <location evidence="1">Nucleus</location>
    </subcellularLocation>
</comment>